<comment type="caution">
    <text evidence="3">The sequence shown here is derived from an EMBL/GenBank/DDBJ whole genome shotgun (WGS) entry which is preliminary data.</text>
</comment>
<dbReference type="SMART" id="SM00355">
    <property type="entry name" value="ZnF_C2H2"/>
    <property type="match status" value="3"/>
</dbReference>
<evidence type="ECO:0000259" key="2">
    <source>
        <dbReference type="PROSITE" id="PS00028"/>
    </source>
</evidence>
<gene>
    <name evidence="3" type="ORF">OBRU01_08805</name>
</gene>
<dbReference type="InterPro" id="IPR013087">
    <property type="entry name" value="Znf_C2H2_type"/>
</dbReference>
<dbReference type="Proteomes" id="UP000037510">
    <property type="component" value="Unassembled WGS sequence"/>
</dbReference>
<reference evidence="3 4" key="1">
    <citation type="journal article" date="2015" name="Genome Biol. Evol.">
        <title>The genome of winter moth (Operophtera brumata) provides a genomic perspective on sexual dimorphism and phenology.</title>
        <authorList>
            <person name="Derks M.F."/>
            <person name="Smit S."/>
            <person name="Salis L."/>
            <person name="Schijlen E."/>
            <person name="Bossers A."/>
            <person name="Mateman C."/>
            <person name="Pijl A.S."/>
            <person name="de Ridder D."/>
            <person name="Groenen M.A."/>
            <person name="Visser M.E."/>
            <person name="Megens H.J."/>
        </authorList>
    </citation>
    <scope>NUCLEOTIDE SEQUENCE [LARGE SCALE GENOMIC DNA]</scope>
    <source>
        <strain evidence="3">WM2013NL</strain>
        <tissue evidence="3">Head and thorax</tissue>
    </source>
</reference>
<accession>A0A0L7LHF3</accession>
<dbReference type="EMBL" id="JTDY01001125">
    <property type="protein sequence ID" value="KOB74799.1"/>
    <property type="molecule type" value="Genomic_DNA"/>
</dbReference>
<feature type="domain" description="C2H2-type" evidence="2">
    <location>
        <begin position="88"/>
        <end position="108"/>
    </location>
</feature>
<sequence length="174" mass="19414">MAKISKNFFVCLTGICPKKLKNIDDLTNHLEHHKMAVTSDTTCGLCPEQFISLPHLLGHRMAHVPAAQKVCHICARKFMSAENLEVNCKTCRRMYASQELLDRHQCKHSPGVVCPVCGVTVRAASGTAVSEQQNMPAHVREPRATRPAPVQAQPGRRVPRVRGHSARRERHRGE</sequence>
<evidence type="ECO:0000256" key="1">
    <source>
        <dbReference type="SAM" id="MobiDB-lite"/>
    </source>
</evidence>
<proteinExistence type="predicted"/>
<protein>
    <recommendedName>
        <fullName evidence="2">C2H2-type domain-containing protein</fullName>
    </recommendedName>
</protein>
<evidence type="ECO:0000313" key="3">
    <source>
        <dbReference type="EMBL" id="KOB74799.1"/>
    </source>
</evidence>
<name>A0A0L7LHF3_OPEBR</name>
<feature type="domain" description="C2H2-type" evidence="2">
    <location>
        <begin position="11"/>
        <end position="33"/>
    </location>
</feature>
<dbReference type="AlphaFoldDB" id="A0A0L7LHF3"/>
<keyword evidence="4" id="KW-1185">Reference proteome</keyword>
<dbReference type="Gene3D" id="3.30.160.60">
    <property type="entry name" value="Classic Zinc Finger"/>
    <property type="match status" value="1"/>
</dbReference>
<dbReference type="PROSITE" id="PS00028">
    <property type="entry name" value="ZINC_FINGER_C2H2_1"/>
    <property type="match status" value="3"/>
</dbReference>
<feature type="region of interest" description="Disordered" evidence="1">
    <location>
        <begin position="127"/>
        <end position="174"/>
    </location>
</feature>
<organism evidence="3 4">
    <name type="scientific">Operophtera brumata</name>
    <name type="common">Winter moth</name>
    <name type="synonym">Phalaena brumata</name>
    <dbReference type="NCBI Taxonomy" id="104452"/>
    <lineage>
        <taxon>Eukaryota</taxon>
        <taxon>Metazoa</taxon>
        <taxon>Ecdysozoa</taxon>
        <taxon>Arthropoda</taxon>
        <taxon>Hexapoda</taxon>
        <taxon>Insecta</taxon>
        <taxon>Pterygota</taxon>
        <taxon>Neoptera</taxon>
        <taxon>Endopterygota</taxon>
        <taxon>Lepidoptera</taxon>
        <taxon>Glossata</taxon>
        <taxon>Ditrysia</taxon>
        <taxon>Geometroidea</taxon>
        <taxon>Geometridae</taxon>
        <taxon>Larentiinae</taxon>
        <taxon>Operophtera</taxon>
    </lineage>
</organism>
<feature type="compositionally biased region" description="Basic residues" evidence="1">
    <location>
        <begin position="157"/>
        <end position="174"/>
    </location>
</feature>
<evidence type="ECO:0000313" key="4">
    <source>
        <dbReference type="Proteomes" id="UP000037510"/>
    </source>
</evidence>
<dbReference type="STRING" id="104452.A0A0L7LHF3"/>
<feature type="domain" description="C2H2-type" evidence="2">
    <location>
        <begin position="43"/>
        <end position="63"/>
    </location>
</feature>